<keyword evidence="11" id="KW-1185">Reference proteome</keyword>
<keyword evidence="7" id="KW-0408">Iron</keyword>
<dbReference type="PANTHER" id="PTHR43673:SF2">
    <property type="entry name" value="NITROREDUCTASE"/>
    <property type="match status" value="1"/>
</dbReference>
<gene>
    <name evidence="10" type="ORF">DSCW_27080</name>
</gene>
<evidence type="ECO:0000256" key="5">
    <source>
        <dbReference type="ARBA" id="ARBA00022723"/>
    </source>
</evidence>
<sequence>MALLTIDANTCNRDGICAAVCPTGIIEFSKGEVPRLTENAQEYCIACGHCVAVCPTASISHEKMAADQCPLIRPELRLTADQCEQFLRSRRSIRRYKEEPVERSKIQKMIEIASHAPSGHNSQSAQWRVIDNRPRIEMLAGTVIEWMRWMMDNQPEVAAALHMARAVERWEDGNDVILRGAPALVVAHAPKNDFAAPPACTIALAYMELAAVPMGLGACWAGYFWAASQGFPATVEALDLPSGHRCYGALMVGYPRFTYPRLPLRRQPIVSWWDEG</sequence>
<dbReference type="GO" id="GO:0051536">
    <property type="term" value="F:iron-sulfur cluster binding"/>
    <property type="evidence" value="ECO:0007669"/>
    <property type="project" value="UniProtKB-KW"/>
</dbReference>
<name>A0A5K7Z6J0_9BACT</name>
<dbReference type="InterPro" id="IPR017896">
    <property type="entry name" value="4Fe4S_Fe-S-bd"/>
</dbReference>
<dbReference type="Proteomes" id="UP000427769">
    <property type="component" value="Chromosome"/>
</dbReference>
<evidence type="ECO:0000259" key="9">
    <source>
        <dbReference type="PROSITE" id="PS51379"/>
    </source>
</evidence>
<evidence type="ECO:0000256" key="3">
    <source>
        <dbReference type="ARBA" id="ARBA00022630"/>
    </source>
</evidence>
<dbReference type="Pfam" id="PF13237">
    <property type="entry name" value="Fer4_10"/>
    <property type="match status" value="1"/>
</dbReference>
<dbReference type="PROSITE" id="PS51379">
    <property type="entry name" value="4FE4S_FER_2"/>
    <property type="match status" value="2"/>
</dbReference>
<dbReference type="InterPro" id="IPR029479">
    <property type="entry name" value="Nitroreductase"/>
</dbReference>
<dbReference type="PANTHER" id="PTHR43673">
    <property type="entry name" value="NAD(P)H NITROREDUCTASE YDGI-RELATED"/>
    <property type="match status" value="1"/>
</dbReference>
<dbReference type="SUPFAM" id="SSF55469">
    <property type="entry name" value="FMN-dependent nitroreductase-like"/>
    <property type="match status" value="1"/>
</dbReference>
<evidence type="ECO:0000256" key="2">
    <source>
        <dbReference type="ARBA" id="ARBA00007118"/>
    </source>
</evidence>
<reference evidence="10 11" key="1">
    <citation type="submission" date="2019-11" db="EMBL/GenBank/DDBJ databases">
        <title>Comparative genomics of hydrocarbon-degrading Desulfosarcina strains.</title>
        <authorList>
            <person name="Watanabe M."/>
            <person name="Kojima H."/>
            <person name="Fukui M."/>
        </authorList>
    </citation>
    <scope>NUCLEOTIDE SEQUENCE [LARGE SCALE GENOMIC DNA]</scope>
    <source>
        <strain evidence="10 11">PP31</strain>
    </source>
</reference>
<evidence type="ECO:0000256" key="7">
    <source>
        <dbReference type="ARBA" id="ARBA00023004"/>
    </source>
</evidence>
<dbReference type="CDD" id="cd02143">
    <property type="entry name" value="nitroreductase_FeS-like"/>
    <property type="match status" value="1"/>
</dbReference>
<evidence type="ECO:0000313" key="10">
    <source>
        <dbReference type="EMBL" id="BBO75291.1"/>
    </source>
</evidence>
<feature type="domain" description="4Fe-4S ferredoxin-type" evidence="9">
    <location>
        <begin position="34"/>
        <end position="64"/>
    </location>
</feature>
<keyword evidence="3" id="KW-0285">Flavoprotein</keyword>
<evidence type="ECO:0000256" key="4">
    <source>
        <dbReference type="ARBA" id="ARBA00022643"/>
    </source>
</evidence>
<dbReference type="SUPFAM" id="SSF54862">
    <property type="entry name" value="4Fe-4S ferredoxins"/>
    <property type="match status" value="1"/>
</dbReference>
<dbReference type="Gene3D" id="3.40.109.10">
    <property type="entry name" value="NADH Oxidase"/>
    <property type="match status" value="1"/>
</dbReference>
<evidence type="ECO:0000256" key="1">
    <source>
        <dbReference type="ARBA" id="ARBA00001917"/>
    </source>
</evidence>
<dbReference type="InterPro" id="IPR017900">
    <property type="entry name" value="4Fe4S_Fe_S_CS"/>
</dbReference>
<dbReference type="Gene3D" id="3.30.70.20">
    <property type="match status" value="1"/>
</dbReference>
<dbReference type="AlphaFoldDB" id="A0A5K7Z6J0"/>
<dbReference type="PROSITE" id="PS00198">
    <property type="entry name" value="4FE4S_FER_1"/>
    <property type="match status" value="1"/>
</dbReference>
<dbReference type="GO" id="GO:0046872">
    <property type="term" value="F:metal ion binding"/>
    <property type="evidence" value="ECO:0007669"/>
    <property type="project" value="UniProtKB-KW"/>
</dbReference>
<accession>A0A5K7Z6J0</accession>
<evidence type="ECO:0000313" key="11">
    <source>
        <dbReference type="Proteomes" id="UP000427769"/>
    </source>
</evidence>
<feature type="domain" description="4Fe-4S ferredoxin-type" evidence="9">
    <location>
        <begin position="2"/>
        <end position="31"/>
    </location>
</feature>
<protein>
    <submittedName>
        <fullName evidence="10">Nitroreductase</fullName>
    </submittedName>
</protein>
<organism evidence="10 11">
    <name type="scientific">Desulfosarcina widdelii</name>
    <dbReference type="NCBI Taxonomy" id="947919"/>
    <lineage>
        <taxon>Bacteria</taxon>
        <taxon>Pseudomonadati</taxon>
        <taxon>Thermodesulfobacteriota</taxon>
        <taxon>Desulfobacteria</taxon>
        <taxon>Desulfobacterales</taxon>
        <taxon>Desulfosarcinaceae</taxon>
        <taxon>Desulfosarcina</taxon>
    </lineage>
</organism>
<keyword evidence="5" id="KW-0479">Metal-binding</keyword>
<proteinExistence type="inferred from homology"/>
<evidence type="ECO:0000256" key="6">
    <source>
        <dbReference type="ARBA" id="ARBA00023002"/>
    </source>
</evidence>
<dbReference type="RefSeq" id="WP_155304227.1">
    <property type="nucleotide sequence ID" value="NZ_AP021875.1"/>
</dbReference>
<dbReference type="GO" id="GO:0016491">
    <property type="term" value="F:oxidoreductase activity"/>
    <property type="evidence" value="ECO:0007669"/>
    <property type="project" value="UniProtKB-KW"/>
</dbReference>
<dbReference type="KEGG" id="dwd:DSCW_27080"/>
<keyword evidence="8" id="KW-0411">Iron-sulfur</keyword>
<keyword evidence="6" id="KW-0560">Oxidoreductase</keyword>
<evidence type="ECO:0000256" key="8">
    <source>
        <dbReference type="ARBA" id="ARBA00023014"/>
    </source>
</evidence>
<dbReference type="InterPro" id="IPR000415">
    <property type="entry name" value="Nitroreductase-like"/>
</dbReference>
<keyword evidence="4" id="KW-0288">FMN</keyword>
<dbReference type="OrthoDB" id="368873at2"/>
<comment type="similarity">
    <text evidence="2">Belongs to the nitroreductase family.</text>
</comment>
<dbReference type="Pfam" id="PF00881">
    <property type="entry name" value="Nitroreductase"/>
    <property type="match status" value="1"/>
</dbReference>
<comment type="cofactor">
    <cofactor evidence="1">
        <name>FMN</name>
        <dbReference type="ChEBI" id="CHEBI:58210"/>
    </cofactor>
</comment>
<dbReference type="EMBL" id="AP021875">
    <property type="protein sequence ID" value="BBO75291.1"/>
    <property type="molecule type" value="Genomic_DNA"/>
</dbReference>